<keyword evidence="7" id="KW-1185">Reference proteome</keyword>
<dbReference type="Pfam" id="PF00262">
    <property type="entry name" value="Calreticulin"/>
    <property type="match status" value="1"/>
</dbReference>
<dbReference type="OrthoDB" id="1938156at2759"/>
<comment type="subcellular location">
    <subcellularLocation>
        <location evidence="1">Endoplasmic reticulum</location>
    </subcellularLocation>
</comment>
<keyword evidence="3 5" id="KW-0256">Endoplasmic reticulum</keyword>
<feature type="disulfide bond" evidence="4">
    <location>
        <begin position="94"/>
        <end position="126"/>
    </location>
</feature>
<dbReference type="AlphaFoldDB" id="A0A1R2C9N5"/>
<dbReference type="FunFam" id="2.60.120.200:FF:000018">
    <property type="entry name" value="Calreticulin 1b"/>
    <property type="match status" value="1"/>
</dbReference>
<protein>
    <recommendedName>
        <fullName evidence="8">Calreticulin</fullName>
    </recommendedName>
</protein>
<dbReference type="PRINTS" id="PR00626">
    <property type="entry name" value="CALRETICULIN"/>
</dbReference>
<dbReference type="GO" id="GO:0036503">
    <property type="term" value="P:ERAD pathway"/>
    <property type="evidence" value="ECO:0007669"/>
    <property type="project" value="TreeGrafter"/>
</dbReference>
<comment type="similarity">
    <text evidence="2 5">Belongs to the calreticulin family.</text>
</comment>
<evidence type="ECO:0000256" key="1">
    <source>
        <dbReference type="ARBA" id="ARBA00004240"/>
    </source>
</evidence>
<dbReference type="EMBL" id="MPUH01000228">
    <property type="protein sequence ID" value="OMJ85701.1"/>
    <property type="molecule type" value="Genomic_DNA"/>
</dbReference>
<keyword evidence="5" id="KW-0143">Chaperone</keyword>
<dbReference type="PANTHER" id="PTHR11073">
    <property type="entry name" value="CALRETICULIN AND CALNEXIN"/>
    <property type="match status" value="1"/>
</dbReference>
<accession>A0A1R2C9N5</accession>
<evidence type="ECO:0000313" key="7">
    <source>
        <dbReference type="Proteomes" id="UP000187209"/>
    </source>
</evidence>
<dbReference type="InterPro" id="IPR013320">
    <property type="entry name" value="ConA-like_dom_sf"/>
</dbReference>
<dbReference type="GO" id="GO:0005789">
    <property type="term" value="C:endoplasmic reticulum membrane"/>
    <property type="evidence" value="ECO:0007669"/>
    <property type="project" value="TreeGrafter"/>
</dbReference>
<dbReference type="InterPro" id="IPR001580">
    <property type="entry name" value="Calret/calnex"/>
</dbReference>
<comment type="caution">
    <text evidence="6">The sequence shown here is derived from an EMBL/GenBank/DDBJ whole genome shotgun (WGS) entry which is preliminary data.</text>
</comment>
<evidence type="ECO:0008006" key="8">
    <source>
        <dbReference type="Google" id="ProtNLM"/>
    </source>
</evidence>
<proteinExistence type="inferred from homology"/>
<dbReference type="SUPFAM" id="SSF49899">
    <property type="entry name" value="Concanavalin A-like lectins/glucanases"/>
    <property type="match status" value="1"/>
</dbReference>
<gene>
    <name evidence="6" type="ORF">SteCoe_12891</name>
</gene>
<reference evidence="6 7" key="1">
    <citation type="submission" date="2016-11" db="EMBL/GenBank/DDBJ databases">
        <title>The macronuclear genome of Stentor coeruleus: a giant cell with tiny introns.</title>
        <authorList>
            <person name="Slabodnick M."/>
            <person name="Ruby J.G."/>
            <person name="Reiff S.B."/>
            <person name="Swart E.C."/>
            <person name="Gosai S."/>
            <person name="Prabakaran S."/>
            <person name="Witkowska E."/>
            <person name="Larue G.E."/>
            <person name="Fisher S."/>
            <person name="Freeman R.M."/>
            <person name="Gunawardena J."/>
            <person name="Chu W."/>
            <person name="Stover N.A."/>
            <person name="Gregory B.D."/>
            <person name="Nowacki M."/>
            <person name="Derisi J."/>
            <person name="Roy S.W."/>
            <person name="Marshall W.F."/>
            <person name="Sood P."/>
        </authorList>
    </citation>
    <scope>NUCLEOTIDE SEQUENCE [LARGE SCALE GENOMIC DNA]</scope>
    <source>
        <strain evidence="6">WM001</strain>
    </source>
</reference>
<keyword evidence="4" id="KW-1015">Disulfide bond</keyword>
<evidence type="ECO:0000256" key="3">
    <source>
        <dbReference type="ARBA" id="ARBA00022824"/>
    </source>
</evidence>
<feature type="signal peptide" evidence="5">
    <location>
        <begin position="1"/>
        <end position="16"/>
    </location>
</feature>
<dbReference type="PANTHER" id="PTHR11073:SF2">
    <property type="entry name" value="CALRETICULIN"/>
    <property type="match status" value="1"/>
</dbReference>
<evidence type="ECO:0000256" key="5">
    <source>
        <dbReference type="RuleBase" id="RU362126"/>
    </source>
</evidence>
<dbReference type="GO" id="GO:0051082">
    <property type="term" value="F:unfolded protein binding"/>
    <property type="evidence" value="ECO:0007669"/>
    <property type="project" value="InterPro"/>
</dbReference>
<organism evidence="6 7">
    <name type="scientific">Stentor coeruleus</name>
    <dbReference type="NCBI Taxonomy" id="5963"/>
    <lineage>
        <taxon>Eukaryota</taxon>
        <taxon>Sar</taxon>
        <taxon>Alveolata</taxon>
        <taxon>Ciliophora</taxon>
        <taxon>Postciliodesmatophora</taxon>
        <taxon>Heterotrichea</taxon>
        <taxon>Heterotrichida</taxon>
        <taxon>Stentoridae</taxon>
        <taxon>Stentor</taxon>
    </lineage>
</organism>
<evidence type="ECO:0000256" key="2">
    <source>
        <dbReference type="ARBA" id="ARBA00010983"/>
    </source>
</evidence>
<evidence type="ECO:0000313" key="6">
    <source>
        <dbReference type="EMBL" id="OMJ85701.1"/>
    </source>
</evidence>
<dbReference type="GO" id="GO:0005509">
    <property type="term" value="F:calcium ion binding"/>
    <property type="evidence" value="ECO:0007669"/>
    <property type="project" value="InterPro"/>
</dbReference>
<keyword evidence="5" id="KW-0732">Signal</keyword>
<sequence length="275" mass="31508">MLFTFLISLVAGKVYFQETFNMNWNSGWVQSYSQRYGQFISSPGNWYADISDLGIKTLDFSTNYAISSSFPSFSTSTKPLIIQYTLKNENVIDCAGGYIKILSSDINQRKFSGKTPYLIMFGPDICNGEAKGHLIIPYKGENYSIKTPLRIINDQYTHQYTLVINPDDTFEYYLDNEFEISGKIRESFDMPEDYDDNAHIIENIGVVGIEVLQATPGSVFDNFIIGDDIGEIREFSKNTFVYRVGKEKKAKKKYDDQQEEVRRQAVGNEDLLKYL</sequence>
<evidence type="ECO:0000256" key="4">
    <source>
        <dbReference type="PIRSR" id="PIRSR601580-3"/>
    </source>
</evidence>
<dbReference type="Proteomes" id="UP000187209">
    <property type="component" value="Unassembled WGS sequence"/>
</dbReference>
<feature type="chain" id="PRO_5011830985" description="Calreticulin" evidence="5">
    <location>
        <begin position="17"/>
        <end position="275"/>
    </location>
</feature>
<dbReference type="GO" id="GO:0006457">
    <property type="term" value="P:protein folding"/>
    <property type="evidence" value="ECO:0007669"/>
    <property type="project" value="InterPro"/>
</dbReference>
<dbReference type="Gene3D" id="2.60.120.200">
    <property type="match status" value="1"/>
</dbReference>
<name>A0A1R2C9N5_9CILI</name>